<keyword evidence="9 15" id="KW-0808">Transferase</keyword>
<name>A0A6L6HJB2_9RHOB</name>
<dbReference type="GO" id="GO:0009401">
    <property type="term" value="P:phosphoenolpyruvate-dependent sugar phosphotransferase system"/>
    <property type="evidence" value="ECO:0007669"/>
    <property type="project" value="UniProtKB-KW"/>
</dbReference>
<dbReference type="PRINTS" id="PR01736">
    <property type="entry name" value="PHPHTRNFRASE"/>
</dbReference>
<comment type="subcellular location">
    <subcellularLocation>
        <location evidence="3">Cytoplasm</location>
    </subcellularLocation>
</comment>
<dbReference type="SUPFAM" id="SSF51621">
    <property type="entry name" value="Phosphoenolpyruvate/pyruvate domain"/>
    <property type="match status" value="1"/>
</dbReference>
<accession>A0A6L6HJB2</accession>
<gene>
    <name evidence="15" type="primary">ptsP</name>
    <name evidence="15" type="ORF">GIY56_03130</name>
</gene>
<comment type="similarity">
    <text evidence="4">Belongs to the PEP-utilizing enzyme family.</text>
</comment>
<keyword evidence="6" id="KW-0813">Transport</keyword>
<dbReference type="EMBL" id="WMBT01000001">
    <property type="protein sequence ID" value="MTD99276.1"/>
    <property type="molecule type" value="Genomic_DNA"/>
</dbReference>
<dbReference type="Pfam" id="PF02896">
    <property type="entry name" value="PEP-utilizers_C"/>
    <property type="match status" value="1"/>
</dbReference>
<keyword evidence="16" id="KW-1185">Reference proteome</keyword>
<dbReference type="GO" id="GO:0005737">
    <property type="term" value="C:cytoplasm"/>
    <property type="evidence" value="ECO:0007669"/>
    <property type="project" value="UniProtKB-SubCell"/>
</dbReference>
<evidence type="ECO:0000256" key="9">
    <source>
        <dbReference type="ARBA" id="ARBA00022679"/>
    </source>
</evidence>
<evidence type="ECO:0000313" key="16">
    <source>
        <dbReference type="Proteomes" id="UP000481417"/>
    </source>
</evidence>
<dbReference type="Gene3D" id="3.50.30.10">
    <property type="entry name" value="Phosphohistidine domain"/>
    <property type="match status" value="1"/>
</dbReference>
<dbReference type="Pfam" id="PF01590">
    <property type="entry name" value="GAF"/>
    <property type="match status" value="1"/>
</dbReference>
<dbReference type="Pfam" id="PF05524">
    <property type="entry name" value="PEP-utilisers_N"/>
    <property type="match status" value="1"/>
</dbReference>
<dbReference type="GO" id="GO:0016301">
    <property type="term" value="F:kinase activity"/>
    <property type="evidence" value="ECO:0007669"/>
    <property type="project" value="UniProtKB-KW"/>
</dbReference>
<dbReference type="InterPro" id="IPR036618">
    <property type="entry name" value="PtsI_HPr-bd_sf"/>
</dbReference>
<dbReference type="NCBIfam" id="TIGR01417">
    <property type="entry name" value="PTS_I_fam"/>
    <property type="match status" value="1"/>
</dbReference>
<evidence type="ECO:0000256" key="6">
    <source>
        <dbReference type="ARBA" id="ARBA00022448"/>
    </source>
</evidence>
<organism evidence="15 16">
    <name type="scientific">Paracoccus lichenicola</name>
    <dbReference type="NCBI Taxonomy" id="2665644"/>
    <lineage>
        <taxon>Bacteria</taxon>
        <taxon>Pseudomonadati</taxon>
        <taxon>Pseudomonadota</taxon>
        <taxon>Alphaproteobacteria</taxon>
        <taxon>Rhodobacterales</taxon>
        <taxon>Paracoccaceae</taxon>
        <taxon>Paracoccus</taxon>
    </lineage>
</organism>
<proteinExistence type="inferred from homology"/>
<dbReference type="InterPro" id="IPR015813">
    <property type="entry name" value="Pyrv/PenolPyrv_kinase-like_dom"/>
</dbReference>
<keyword evidence="12" id="KW-0418">Kinase</keyword>
<dbReference type="Pfam" id="PF00391">
    <property type="entry name" value="PEP-utilizers"/>
    <property type="match status" value="1"/>
</dbReference>
<keyword evidence="11" id="KW-0479">Metal-binding</keyword>
<evidence type="ECO:0000256" key="12">
    <source>
        <dbReference type="ARBA" id="ARBA00022777"/>
    </source>
</evidence>
<dbReference type="SUPFAM" id="SSF52009">
    <property type="entry name" value="Phosphohistidine domain"/>
    <property type="match status" value="1"/>
</dbReference>
<evidence type="ECO:0000256" key="3">
    <source>
        <dbReference type="ARBA" id="ARBA00004496"/>
    </source>
</evidence>
<comment type="caution">
    <text evidence="15">The sequence shown here is derived from an EMBL/GenBank/DDBJ whole genome shotgun (WGS) entry which is preliminary data.</text>
</comment>
<keyword evidence="10" id="KW-0598">Phosphotransferase system</keyword>
<comment type="cofactor">
    <cofactor evidence="2">
        <name>Mg(2+)</name>
        <dbReference type="ChEBI" id="CHEBI:18420"/>
    </cofactor>
</comment>
<dbReference type="EC" id="2.7.3.9" evidence="5"/>
<keyword evidence="8" id="KW-0762">Sugar transport</keyword>
<dbReference type="SMART" id="SM00065">
    <property type="entry name" value="GAF"/>
    <property type="match status" value="1"/>
</dbReference>
<dbReference type="InterPro" id="IPR029016">
    <property type="entry name" value="GAF-like_dom_sf"/>
</dbReference>
<dbReference type="PANTHER" id="PTHR46244">
    <property type="entry name" value="PHOSPHOENOLPYRUVATE-PROTEIN PHOSPHOTRANSFERASE"/>
    <property type="match status" value="1"/>
</dbReference>
<keyword evidence="13" id="KW-0460">Magnesium</keyword>
<protein>
    <recommendedName>
        <fullName evidence="5">phosphoenolpyruvate--protein phosphotransferase</fullName>
        <ecNumber evidence="5">2.7.3.9</ecNumber>
    </recommendedName>
</protein>
<evidence type="ECO:0000256" key="4">
    <source>
        <dbReference type="ARBA" id="ARBA00007837"/>
    </source>
</evidence>
<evidence type="ECO:0000256" key="8">
    <source>
        <dbReference type="ARBA" id="ARBA00022597"/>
    </source>
</evidence>
<evidence type="ECO:0000256" key="10">
    <source>
        <dbReference type="ARBA" id="ARBA00022683"/>
    </source>
</evidence>
<keyword evidence="7" id="KW-0963">Cytoplasm</keyword>
<evidence type="ECO:0000256" key="5">
    <source>
        <dbReference type="ARBA" id="ARBA00012232"/>
    </source>
</evidence>
<evidence type="ECO:0000256" key="13">
    <source>
        <dbReference type="ARBA" id="ARBA00022842"/>
    </source>
</evidence>
<dbReference type="Gene3D" id="3.20.20.60">
    <property type="entry name" value="Phosphoenolpyruvate-binding domains"/>
    <property type="match status" value="1"/>
</dbReference>
<evidence type="ECO:0000256" key="11">
    <source>
        <dbReference type="ARBA" id="ARBA00022723"/>
    </source>
</evidence>
<evidence type="ECO:0000256" key="1">
    <source>
        <dbReference type="ARBA" id="ARBA00000683"/>
    </source>
</evidence>
<dbReference type="InterPro" id="IPR040442">
    <property type="entry name" value="Pyrv_kinase-like_dom_sf"/>
</dbReference>
<dbReference type="InterPro" id="IPR008279">
    <property type="entry name" value="PEP-util_enz_mobile_dom"/>
</dbReference>
<dbReference type="InterPro" id="IPR050499">
    <property type="entry name" value="PEP-utilizing_PTS_enzyme"/>
</dbReference>
<reference evidence="15 16" key="1">
    <citation type="submission" date="2019-11" db="EMBL/GenBank/DDBJ databases">
        <authorList>
            <person name="Lang L."/>
        </authorList>
    </citation>
    <scope>NUCLEOTIDE SEQUENCE [LARGE SCALE GENOMIC DNA]</scope>
    <source>
        <strain evidence="15 16">YIM 132242</strain>
    </source>
</reference>
<evidence type="ECO:0000256" key="7">
    <source>
        <dbReference type="ARBA" id="ARBA00022490"/>
    </source>
</evidence>
<dbReference type="SUPFAM" id="SSF47831">
    <property type="entry name" value="Enzyme I of the PEP:sugar phosphotransferase system HPr-binding (sub)domain"/>
    <property type="match status" value="1"/>
</dbReference>
<dbReference type="AlphaFoldDB" id="A0A6L6HJB2"/>
<keyword evidence="15" id="KW-0670">Pyruvate</keyword>
<dbReference type="InterPro" id="IPR003018">
    <property type="entry name" value="GAF"/>
</dbReference>
<dbReference type="Proteomes" id="UP000481417">
    <property type="component" value="Unassembled WGS sequence"/>
</dbReference>
<evidence type="ECO:0000256" key="2">
    <source>
        <dbReference type="ARBA" id="ARBA00001946"/>
    </source>
</evidence>
<dbReference type="InterPro" id="IPR006318">
    <property type="entry name" value="PTS_EI-like"/>
</dbReference>
<dbReference type="Gene3D" id="1.10.274.10">
    <property type="entry name" value="PtsI, HPr-binding domain"/>
    <property type="match status" value="1"/>
</dbReference>
<dbReference type="Gene3D" id="3.30.450.40">
    <property type="match status" value="1"/>
</dbReference>
<dbReference type="InterPro" id="IPR000121">
    <property type="entry name" value="PEP_util_C"/>
</dbReference>
<evidence type="ECO:0000313" key="15">
    <source>
        <dbReference type="EMBL" id="MTD99276.1"/>
    </source>
</evidence>
<dbReference type="InterPro" id="IPR036637">
    <property type="entry name" value="Phosphohistidine_dom_sf"/>
</dbReference>
<dbReference type="SUPFAM" id="SSF55781">
    <property type="entry name" value="GAF domain-like"/>
    <property type="match status" value="1"/>
</dbReference>
<dbReference type="PANTHER" id="PTHR46244:SF6">
    <property type="entry name" value="PHOSPHOENOLPYRUVATE-PROTEIN PHOSPHOTRANSFERASE"/>
    <property type="match status" value="1"/>
</dbReference>
<evidence type="ECO:0000259" key="14">
    <source>
        <dbReference type="SMART" id="SM00065"/>
    </source>
</evidence>
<sequence length="748" mass="82848">MQDRKDSDSRKLLQRLKEILGAPGGGQDRLDQITHHIADSMGTDVCSIYLFRDPNTLELCATEGLRPESVHRTRLRLGEGLVGRVARTGRHVNTADAPSEPGFRFMPETGEEVFPSFLGVPIQRVGERLGVLVVQCREARLFSEDEIYGLEVVAMVLAEMTELGAFQGSQSDGMPPKHRFPLMIRGSTGQEGAAEGRVWLHEARVVVTNPVGDDPDKELARLHEGVAMLRSTVDKMVAAADMGGEGEHTAVLETYRMFAHSRSWLKRMEEDIQLGLSAEAAVEKEQSAARARLEMAADPYLRDRLHDLDDLSNRLLRILTGQGADTGAEMPDNPILVARNIGPAELLEYGRRLRGVVLEEGSVGSHAAIVARALAIPLVIHAPRITTEALNGDTILLDGDQGIVHLRPEETVHKAFLDKIAMQAEAQNRYASLRTLPATGTCGTTIQLYMNAGLMADLPSLAGSGAEGVGLFRTELQFLIRNHVPRRAELAELYRRVVDNAQGKPVMFRTLDIGSDKVLPYMKPQDEPNPAMGWRAIRVGLDKRGILRMQLQALIRASVGRPLHVMFPFVADISEYEAAYRILMQELSREQRVGHPMPTDIRVGAMLETPSLAFAPRKFFEMCDFISIGGNDLKQFFFAADRENERVRRRYDTLNSSFLLLLRQIIERCEDARVPLSFCGEDAGRPVEALTFAALGIGRLSMRPASIGPVKHLIRRVSIAGLREVIDEGLDRGLPNLRQPVTEWLASQ</sequence>
<feature type="domain" description="GAF" evidence="14">
    <location>
        <begin position="25"/>
        <end position="171"/>
    </location>
</feature>
<dbReference type="GO" id="GO:0046872">
    <property type="term" value="F:metal ion binding"/>
    <property type="evidence" value="ECO:0007669"/>
    <property type="project" value="UniProtKB-KW"/>
</dbReference>
<dbReference type="GO" id="GO:0008965">
    <property type="term" value="F:phosphoenolpyruvate-protein phosphotransferase activity"/>
    <property type="evidence" value="ECO:0007669"/>
    <property type="project" value="UniProtKB-EC"/>
</dbReference>
<dbReference type="RefSeq" id="WP_154763341.1">
    <property type="nucleotide sequence ID" value="NZ_WMBT01000001.1"/>
</dbReference>
<dbReference type="InterPro" id="IPR008731">
    <property type="entry name" value="PTS_EIN"/>
</dbReference>
<comment type="catalytic activity">
    <reaction evidence="1">
        <text>L-histidyl-[protein] + phosphoenolpyruvate = N(pros)-phospho-L-histidyl-[protein] + pyruvate</text>
        <dbReference type="Rhea" id="RHEA:23880"/>
        <dbReference type="Rhea" id="RHEA-COMP:9745"/>
        <dbReference type="Rhea" id="RHEA-COMP:9746"/>
        <dbReference type="ChEBI" id="CHEBI:15361"/>
        <dbReference type="ChEBI" id="CHEBI:29979"/>
        <dbReference type="ChEBI" id="CHEBI:58702"/>
        <dbReference type="ChEBI" id="CHEBI:64837"/>
        <dbReference type="EC" id="2.7.3.9"/>
    </reaction>
</comment>